<accession>A0A0K2SHZ5</accession>
<dbReference type="InterPro" id="IPR045087">
    <property type="entry name" value="Cu-oxidase_fam"/>
</dbReference>
<evidence type="ECO:0000259" key="5">
    <source>
        <dbReference type="Pfam" id="PF07732"/>
    </source>
</evidence>
<dbReference type="AlphaFoldDB" id="A0A0K2SHZ5"/>
<organism evidence="6 7">
    <name type="scientific">Limnochorda pilosa</name>
    <dbReference type="NCBI Taxonomy" id="1555112"/>
    <lineage>
        <taxon>Bacteria</taxon>
        <taxon>Bacillati</taxon>
        <taxon>Bacillota</taxon>
        <taxon>Limnochordia</taxon>
        <taxon>Limnochordales</taxon>
        <taxon>Limnochordaceae</taxon>
        <taxon>Limnochorda</taxon>
    </lineage>
</organism>
<dbReference type="GO" id="GO:0016491">
    <property type="term" value="F:oxidoreductase activity"/>
    <property type="evidence" value="ECO:0007669"/>
    <property type="project" value="UniProtKB-KW"/>
</dbReference>
<dbReference type="SUPFAM" id="SSF49503">
    <property type="entry name" value="Cupredoxins"/>
    <property type="match status" value="2"/>
</dbReference>
<evidence type="ECO:0000259" key="4">
    <source>
        <dbReference type="Pfam" id="PF00394"/>
    </source>
</evidence>
<evidence type="ECO:0000313" key="6">
    <source>
        <dbReference type="EMBL" id="BAS26723.1"/>
    </source>
</evidence>
<dbReference type="GO" id="GO:0005507">
    <property type="term" value="F:copper ion binding"/>
    <property type="evidence" value="ECO:0007669"/>
    <property type="project" value="InterPro"/>
</dbReference>
<reference evidence="7" key="1">
    <citation type="submission" date="2015-07" db="EMBL/GenBank/DDBJ databases">
        <title>Complete genome sequence and phylogenetic analysis of Limnochorda pilosa.</title>
        <authorList>
            <person name="Watanabe M."/>
            <person name="Kojima H."/>
            <person name="Fukui M."/>
        </authorList>
    </citation>
    <scope>NUCLEOTIDE SEQUENCE [LARGE SCALE GENOMIC DNA]</scope>
    <source>
        <strain evidence="7">HC45</strain>
    </source>
</reference>
<dbReference type="Pfam" id="PF07732">
    <property type="entry name" value="Cu-oxidase_3"/>
    <property type="match status" value="1"/>
</dbReference>
<keyword evidence="7" id="KW-1185">Reference proteome</keyword>
<proteinExistence type="predicted"/>
<dbReference type="Gene3D" id="2.60.40.420">
    <property type="entry name" value="Cupredoxins - blue copper proteins"/>
    <property type="match status" value="1"/>
</dbReference>
<name>A0A0K2SHZ5_LIMPI</name>
<dbReference type="InterPro" id="IPR011707">
    <property type="entry name" value="Cu-oxidase-like_N"/>
</dbReference>
<keyword evidence="2" id="KW-0560">Oxidoreductase</keyword>
<evidence type="ECO:0000313" key="7">
    <source>
        <dbReference type="Proteomes" id="UP000065807"/>
    </source>
</evidence>
<dbReference type="STRING" id="1555112.LIP_0866"/>
<keyword evidence="1" id="KW-0479">Metal-binding</keyword>
<dbReference type="EMBL" id="AP014924">
    <property type="protein sequence ID" value="BAS26723.1"/>
    <property type="molecule type" value="Genomic_DNA"/>
</dbReference>
<dbReference type="PANTHER" id="PTHR11709:SF394">
    <property type="entry name" value="FI03373P-RELATED"/>
    <property type="match status" value="1"/>
</dbReference>
<dbReference type="InterPro" id="IPR001117">
    <property type="entry name" value="Cu-oxidase_2nd"/>
</dbReference>
<evidence type="ECO:0000256" key="2">
    <source>
        <dbReference type="ARBA" id="ARBA00023002"/>
    </source>
</evidence>
<gene>
    <name evidence="6" type="ORF">LIP_0866</name>
</gene>
<dbReference type="KEGG" id="lpil:LIP_0866"/>
<dbReference type="InterPro" id="IPR008972">
    <property type="entry name" value="Cupredoxin"/>
</dbReference>
<protein>
    <submittedName>
        <fullName evidence="6">Ferroxidase</fullName>
    </submittedName>
</protein>
<sequence length="329" mass="35294">MPATVIKHIWAKAGTIAMPGAGGPVSIPVWGYAMDSCPSMIPGPTLDVTAGDTLQVVLHNTLAEPVSMIFPGQPLVPRSEEDAGDRWVSFTAHAEPQDSVAYAFQAARPGTYRYESGTHPERQVQMGLAGVLIVRPAGLDPVDPATWTAYGTGTGSEYDVERVLVLGEVDSRLHHAVASGLPHDPLDYAPDGWMINGRAFPDTLAPDNDSSQPLGARVTATTGQRVLLRCVNTAFYPHALHFGGLSVRVVAEDGYPLRTPALDATYEKHTLTLAPGQTCDVILTARAPGEYYIFDRDLYHATNEGEFPGGMMTRLEVVPRGDLLGSRHA</sequence>
<feature type="domain" description="Plastocyanin-like" evidence="5">
    <location>
        <begin position="40"/>
        <end position="136"/>
    </location>
</feature>
<dbReference type="RefSeq" id="WP_068134717.1">
    <property type="nucleotide sequence ID" value="NZ_AP014924.1"/>
</dbReference>
<evidence type="ECO:0000256" key="1">
    <source>
        <dbReference type="ARBA" id="ARBA00022723"/>
    </source>
</evidence>
<dbReference type="PANTHER" id="PTHR11709">
    <property type="entry name" value="MULTI-COPPER OXIDASE"/>
    <property type="match status" value="1"/>
</dbReference>
<dbReference type="Proteomes" id="UP000065807">
    <property type="component" value="Chromosome"/>
</dbReference>
<evidence type="ECO:0000256" key="3">
    <source>
        <dbReference type="ARBA" id="ARBA00023008"/>
    </source>
</evidence>
<feature type="domain" description="Plastocyanin-like" evidence="4">
    <location>
        <begin position="189"/>
        <end position="311"/>
    </location>
</feature>
<reference evidence="7" key="2">
    <citation type="journal article" date="2016" name="Int. J. Syst. Evol. Microbiol.">
        <title>Complete genome sequence and cell structure of Limnochorda pilosa, a Gram-negative spore-former within the phylum Firmicutes.</title>
        <authorList>
            <person name="Watanabe M."/>
            <person name="Kojima H."/>
            <person name="Fukui M."/>
        </authorList>
    </citation>
    <scope>NUCLEOTIDE SEQUENCE [LARGE SCALE GENOMIC DNA]</scope>
    <source>
        <strain evidence="7">HC45</strain>
    </source>
</reference>
<keyword evidence="3" id="KW-0186">Copper</keyword>
<dbReference type="Pfam" id="PF00394">
    <property type="entry name" value="Cu-oxidase"/>
    <property type="match status" value="1"/>
</dbReference>